<dbReference type="InterPro" id="IPR050855">
    <property type="entry name" value="NDM-1-like"/>
</dbReference>
<protein>
    <submittedName>
        <fullName evidence="4">MBL fold metallo-hydrolase</fullName>
    </submittedName>
</protein>
<keyword evidence="5" id="KW-1185">Reference proteome</keyword>
<evidence type="ECO:0000259" key="3">
    <source>
        <dbReference type="SMART" id="SM00849"/>
    </source>
</evidence>
<name>A0A9X3YJX9_9GAMM</name>
<keyword evidence="2" id="KW-0732">Signal</keyword>
<reference evidence="4" key="1">
    <citation type="submission" date="2023-02" db="EMBL/GenBank/DDBJ databases">
        <title>Tahibacter soli sp. nov. isolated from soil.</title>
        <authorList>
            <person name="Baek J.H."/>
            <person name="Lee J.K."/>
            <person name="Choi D.G."/>
            <person name="Jeon C.O."/>
        </authorList>
    </citation>
    <scope>NUCLEOTIDE SEQUENCE</scope>
    <source>
        <strain evidence="4">BL</strain>
    </source>
</reference>
<dbReference type="SUPFAM" id="SSF56281">
    <property type="entry name" value="Metallo-hydrolase/oxidoreductase"/>
    <property type="match status" value="1"/>
</dbReference>
<accession>A0A9X3YJX9</accession>
<feature type="chain" id="PRO_5040757629" evidence="2">
    <location>
        <begin position="21"/>
        <end position="330"/>
    </location>
</feature>
<gene>
    <name evidence="4" type="ORF">OD750_007430</name>
</gene>
<dbReference type="EMBL" id="JAOVZO020000008">
    <property type="protein sequence ID" value="MDC8012376.1"/>
    <property type="molecule type" value="Genomic_DNA"/>
</dbReference>
<feature type="domain" description="Metallo-beta-lactamase" evidence="3">
    <location>
        <begin position="48"/>
        <end position="248"/>
    </location>
</feature>
<sequence length="330" mass="34518">MSIVTGSLFALALAASPATPAPPKPATTTLAPGVTLLRGEFVPGRQPDGNTIVVDAPQGLIVFDTGRHAEHAQAVLDLAKARGKPIAAIVNSHWHLDHVGGNVKLRAAFPEAKVYATGAIDAALGGFLASYRRQLAQAIDMAASDPKKQDGYRAELALIDAGERLQPTERIAASGPRDIAGRRVELQVVAPAVTGGDLTLFDTVTRTLFAGDLVTLPAPLFDTACPARWSAALAALDASDFKRLVPGHGAPMPHEQLSQYRRAFDGLLACAASKRAAAECTAGWIADAGALIPDAEQAFARTLVDYYVGNVLRGDASRLEANCAAPNDLH</sequence>
<dbReference type="AlphaFoldDB" id="A0A9X3YJX9"/>
<dbReference type="SMART" id="SM00849">
    <property type="entry name" value="Lactamase_B"/>
    <property type="match status" value="1"/>
</dbReference>
<dbReference type="Pfam" id="PF00753">
    <property type="entry name" value="Lactamase_B"/>
    <property type="match status" value="1"/>
</dbReference>
<proteinExistence type="inferred from homology"/>
<dbReference type="PANTHER" id="PTHR42951">
    <property type="entry name" value="METALLO-BETA-LACTAMASE DOMAIN-CONTAINING"/>
    <property type="match status" value="1"/>
</dbReference>
<dbReference type="GO" id="GO:0017001">
    <property type="term" value="P:antibiotic catabolic process"/>
    <property type="evidence" value="ECO:0007669"/>
    <property type="project" value="UniProtKB-ARBA"/>
</dbReference>
<evidence type="ECO:0000313" key="4">
    <source>
        <dbReference type="EMBL" id="MDC8012376.1"/>
    </source>
</evidence>
<dbReference type="PANTHER" id="PTHR42951:SF4">
    <property type="entry name" value="ACYL-COENZYME A THIOESTERASE MBLAC2"/>
    <property type="match status" value="1"/>
</dbReference>
<comment type="similarity">
    <text evidence="1">Belongs to the metallo-beta-lactamase superfamily. Class-B beta-lactamase family.</text>
</comment>
<evidence type="ECO:0000256" key="2">
    <source>
        <dbReference type="SAM" id="SignalP"/>
    </source>
</evidence>
<dbReference type="InterPro" id="IPR036866">
    <property type="entry name" value="RibonucZ/Hydroxyglut_hydro"/>
</dbReference>
<dbReference type="Gene3D" id="3.60.15.10">
    <property type="entry name" value="Ribonuclease Z/Hydroxyacylglutathione hydrolase-like"/>
    <property type="match status" value="1"/>
</dbReference>
<dbReference type="RefSeq" id="WP_263543868.1">
    <property type="nucleotide sequence ID" value="NZ_JAOVZO020000008.1"/>
</dbReference>
<evidence type="ECO:0000313" key="5">
    <source>
        <dbReference type="Proteomes" id="UP001139971"/>
    </source>
</evidence>
<dbReference type="InterPro" id="IPR001279">
    <property type="entry name" value="Metallo-B-lactamas"/>
</dbReference>
<organism evidence="4 5">
    <name type="scientific">Tahibacter soli</name>
    <dbReference type="NCBI Taxonomy" id="2983605"/>
    <lineage>
        <taxon>Bacteria</taxon>
        <taxon>Pseudomonadati</taxon>
        <taxon>Pseudomonadota</taxon>
        <taxon>Gammaproteobacteria</taxon>
        <taxon>Lysobacterales</taxon>
        <taxon>Rhodanobacteraceae</taxon>
        <taxon>Tahibacter</taxon>
    </lineage>
</organism>
<comment type="caution">
    <text evidence="4">The sequence shown here is derived from an EMBL/GenBank/DDBJ whole genome shotgun (WGS) entry which is preliminary data.</text>
</comment>
<dbReference type="Proteomes" id="UP001139971">
    <property type="component" value="Unassembled WGS sequence"/>
</dbReference>
<evidence type="ECO:0000256" key="1">
    <source>
        <dbReference type="ARBA" id="ARBA00005250"/>
    </source>
</evidence>
<feature type="signal peptide" evidence="2">
    <location>
        <begin position="1"/>
        <end position="20"/>
    </location>
</feature>